<dbReference type="PROSITE" id="PS50932">
    <property type="entry name" value="HTH_LACI_2"/>
    <property type="match status" value="1"/>
</dbReference>
<protein>
    <submittedName>
        <fullName evidence="5">Transcriptional regulator, LacI family</fullName>
    </submittedName>
</protein>
<keyword evidence="3" id="KW-0804">Transcription</keyword>
<evidence type="ECO:0000256" key="2">
    <source>
        <dbReference type="ARBA" id="ARBA00023125"/>
    </source>
</evidence>
<accession>E1R710</accession>
<evidence type="ECO:0000313" key="6">
    <source>
        <dbReference type="Proteomes" id="UP000002318"/>
    </source>
</evidence>
<dbReference type="HOGENOM" id="CLU_828762_0_0_12"/>
<evidence type="ECO:0000256" key="3">
    <source>
        <dbReference type="ARBA" id="ARBA00023163"/>
    </source>
</evidence>
<dbReference type="GO" id="GO:0003700">
    <property type="term" value="F:DNA-binding transcription factor activity"/>
    <property type="evidence" value="ECO:0007669"/>
    <property type="project" value="TreeGrafter"/>
</dbReference>
<dbReference type="InterPro" id="IPR028082">
    <property type="entry name" value="Peripla_BP_I"/>
</dbReference>
<dbReference type="Gene3D" id="1.10.260.40">
    <property type="entry name" value="lambda repressor-like DNA-binding domains"/>
    <property type="match status" value="1"/>
</dbReference>
<gene>
    <name evidence="5" type="ordered locus">Spirs_2221</name>
</gene>
<dbReference type="GO" id="GO:0000976">
    <property type="term" value="F:transcription cis-regulatory region binding"/>
    <property type="evidence" value="ECO:0007669"/>
    <property type="project" value="TreeGrafter"/>
</dbReference>
<dbReference type="STRING" id="573413.Spirs_2221"/>
<proteinExistence type="predicted"/>
<dbReference type="Pfam" id="PF00356">
    <property type="entry name" value="LacI"/>
    <property type="match status" value="1"/>
</dbReference>
<evidence type="ECO:0000256" key="1">
    <source>
        <dbReference type="ARBA" id="ARBA00023015"/>
    </source>
</evidence>
<dbReference type="InterPro" id="IPR000843">
    <property type="entry name" value="HTH_LacI"/>
</dbReference>
<dbReference type="CDD" id="cd01392">
    <property type="entry name" value="HTH_LacI"/>
    <property type="match status" value="1"/>
</dbReference>
<dbReference type="InterPro" id="IPR010982">
    <property type="entry name" value="Lambda_DNA-bd_dom_sf"/>
</dbReference>
<organism evidence="5 6">
    <name type="scientific">Sediminispirochaeta smaragdinae (strain DSM 11293 / JCM 15392 / SEBR 4228)</name>
    <name type="common">Spirochaeta smaragdinae</name>
    <dbReference type="NCBI Taxonomy" id="573413"/>
    <lineage>
        <taxon>Bacteria</taxon>
        <taxon>Pseudomonadati</taxon>
        <taxon>Spirochaetota</taxon>
        <taxon>Spirochaetia</taxon>
        <taxon>Spirochaetales</taxon>
        <taxon>Spirochaetaceae</taxon>
        <taxon>Sediminispirochaeta</taxon>
    </lineage>
</organism>
<dbReference type="Gene3D" id="3.40.50.2300">
    <property type="match status" value="2"/>
</dbReference>
<reference evidence="5 6" key="1">
    <citation type="journal article" date="2010" name="Stand. Genomic Sci.">
        <title>Complete genome sequence of Spirochaeta smaragdinae type strain (SEBR 4228).</title>
        <authorList>
            <person name="Mavromatis K."/>
            <person name="Yasawong M."/>
            <person name="Chertkov O."/>
            <person name="Lapidus A."/>
            <person name="Lucas S."/>
            <person name="Nolan M."/>
            <person name="Del Rio T.G."/>
            <person name="Tice H."/>
            <person name="Cheng J.F."/>
            <person name="Pitluck S."/>
            <person name="Liolios K."/>
            <person name="Ivanova N."/>
            <person name="Tapia R."/>
            <person name="Han C."/>
            <person name="Bruce D."/>
            <person name="Goodwin L."/>
            <person name="Pati A."/>
            <person name="Chen A."/>
            <person name="Palaniappan K."/>
            <person name="Land M."/>
            <person name="Hauser L."/>
            <person name="Chang Y.J."/>
            <person name="Jeffries C.D."/>
            <person name="Detter J.C."/>
            <person name="Rohde M."/>
            <person name="Brambilla E."/>
            <person name="Spring S."/>
            <person name="Goker M."/>
            <person name="Sikorski J."/>
            <person name="Woyke T."/>
            <person name="Bristow J."/>
            <person name="Eisen J.A."/>
            <person name="Markowitz V."/>
            <person name="Hugenholtz P."/>
            <person name="Klenk H.P."/>
            <person name="Kyrpides N.C."/>
        </authorList>
    </citation>
    <scope>NUCLEOTIDE SEQUENCE [LARGE SCALE GENOMIC DNA]</scope>
    <source>
        <strain evidence="6">DSM 11293 / JCM 15392 / SEBR 4228</strain>
    </source>
</reference>
<name>E1R710_SEDSS</name>
<dbReference type="eggNOG" id="COG1609">
    <property type="taxonomic scope" value="Bacteria"/>
</dbReference>
<dbReference type="PANTHER" id="PTHR30146">
    <property type="entry name" value="LACI-RELATED TRANSCRIPTIONAL REPRESSOR"/>
    <property type="match status" value="1"/>
</dbReference>
<dbReference type="AlphaFoldDB" id="E1R710"/>
<dbReference type="Pfam" id="PF00532">
    <property type="entry name" value="Peripla_BP_1"/>
    <property type="match status" value="1"/>
</dbReference>
<keyword evidence="6" id="KW-1185">Reference proteome</keyword>
<evidence type="ECO:0000259" key="4">
    <source>
        <dbReference type="PROSITE" id="PS50932"/>
    </source>
</evidence>
<dbReference type="PANTHER" id="PTHR30146:SF109">
    <property type="entry name" value="HTH-TYPE TRANSCRIPTIONAL REGULATOR GALS"/>
    <property type="match status" value="1"/>
</dbReference>
<dbReference type="CDD" id="cd06267">
    <property type="entry name" value="PBP1_LacI_sugar_binding-like"/>
    <property type="match status" value="1"/>
</dbReference>
<sequence length="335" mass="37655">MGVTIKDVAKRSGLSITTVSLVLNNKAKENRISEKTTRLITDVAAELNYSGSNSRKANYLEKPTKYYTIGFVVSSYTSLYTPEIYPRIEACCRKIGYFSLFASMYTCLENEAEYIKRFTKYHIDGIVFDPSLLSKDTSKRFIQLVADVKIPVVPLGLVNDSFLPNSIQPDLRKAGYMATDYLISKGFNNVACIVGPTKDTENNTLFSAGYIDALEKAKMTNSINIIQFSPINNVISPEFFESISSLPAFIISSEWLLKELSVYANKANQKISENIVYIANFRPLNYAQNSLPGFPVYLNMERVLRKATNRIDEKDKKEKALVPEFISPTHGFPDA</sequence>
<evidence type="ECO:0000313" key="5">
    <source>
        <dbReference type="EMBL" id="ADK81337.1"/>
    </source>
</evidence>
<keyword evidence="1" id="KW-0805">Transcription regulation</keyword>
<dbReference type="SUPFAM" id="SSF47413">
    <property type="entry name" value="lambda repressor-like DNA-binding domains"/>
    <property type="match status" value="1"/>
</dbReference>
<dbReference type="SMART" id="SM00354">
    <property type="entry name" value="HTH_LACI"/>
    <property type="match status" value="1"/>
</dbReference>
<dbReference type="RefSeq" id="WP_013254800.1">
    <property type="nucleotide sequence ID" value="NC_014364.1"/>
</dbReference>
<dbReference type="KEGG" id="ssm:Spirs_2221"/>
<dbReference type="EMBL" id="CP002116">
    <property type="protein sequence ID" value="ADK81337.1"/>
    <property type="molecule type" value="Genomic_DNA"/>
</dbReference>
<dbReference type="InterPro" id="IPR001761">
    <property type="entry name" value="Peripla_BP/Lac1_sug-bd_dom"/>
</dbReference>
<feature type="domain" description="HTH lacI-type" evidence="4">
    <location>
        <begin position="3"/>
        <end position="60"/>
    </location>
</feature>
<dbReference type="SUPFAM" id="SSF53822">
    <property type="entry name" value="Periplasmic binding protein-like I"/>
    <property type="match status" value="1"/>
</dbReference>
<dbReference type="Proteomes" id="UP000002318">
    <property type="component" value="Chromosome"/>
</dbReference>
<keyword evidence="2" id="KW-0238">DNA-binding</keyword>
<dbReference type="OrthoDB" id="867148at2"/>